<dbReference type="InterPro" id="IPR002401">
    <property type="entry name" value="Cyt_P450_E_grp-I"/>
</dbReference>
<dbReference type="GO" id="GO:0004497">
    <property type="term" value="F:monooxygenase activity"/>
    <property type="evidence" value="ECO:0007669"/>
    <property type="project" value="UniProtKB-KW"/>
</dbReference>
<dbReference type="Gene3D" id="1.10.630.10">
    <property type="entry name" value="Cytochrome P450"/>
    <property type="match status" value="1"/>
</dbReference>
<dbReference type="AlphaFoldDB" id="A0A0P8DFR4"/>
<keyword evidence="6 8" id="KW-0503">Monooxygenase</keyword>
<keyword evidence="4 8" id="KW-0560">Oxidoreductase</keyword>
<accession>A0A0P8DFR4</accession>
<evidence type="ECO:0000313" key="9">
    <source>
        <dbReference type="EMBL" id="KPQ35236.1"/>
    </source>
</evidence>
<dbReference type="GO" id="GO:0020037">
    <property type="term" value="F:heme binding"/>
    <property type="evidence" value="ECO:0007669"/>
    <property type="project" value="InterPro"/>
</dbReference>
<protein>
    <submittedName>
        <fullName evidence="9">Cytochrome P450</fullName>
    </submittedName>
</protein>
<dbReference type="PANTHER" id="PTHR24286:SF384">
    <property type="entry name" value="P450, PUTATIVE (EUROFUNG)-RELATED"/>
    <property type="match status" value="1"/>
</dbReference>
<reference evidence="9 10" key="1">
    <citation type="submission" date="2015-09" db="EMBL/GenBank/DDBJ databases">
        <title>Identification and resolution of microdiversity through metagenomic sequencing of parallel consortia.</title>
        <authorList>
            <person name="Nelson W.C."/>
            <person name="Romine M.F."/>
            <person name="Lindemann S.R."/>
        </authorList>
    </citation>
    <scope>NUCLEOTIDE SEQUENCE [LARGE SCALE GENOMIC DNA]</scope>
    <source>
        <strain evidence="9">Ana</strain>
    </source>
</reference>
<dbReference type="Proteomes" id="UP000050465">
    <property type="component" value="Unassembled WGS sequence"/>
</dbReference>
<proteinExistence type="inferred from homology"/>
<dbReference type="CDD" id="cd11044">
    <property type="entry name" value="CYP120A1_CYP26-like"/>
    <property type="match status" value="1"/>
</dbReference>
<evidence type="ECO:0000256" key="1">
    <source>
        <dbReference type="ARBA" id="ARBA00010617"/>
    </source>
</evidence>
<evidence type="ECO:0000256" key="4">
    <source>
        <dbReference type="ARBA" id="ARBA00023002"/>
    </source>
</evidence>
<evidence type="ECO:0000256" key="5">
    <source>
        <dbReference type="ARBA" id="ARBA00023004"/>
    </source>
</evidence>
<dbReference type="InterPro" id="IPR017972">
    <property type="entry name" value="Cyt_P450_CS"/>
</dbReference>
<dbReference type="InterPro" id="IPR036396">
    <property type="entry name" value="Cyt_P450_sf"/>
</dbReference>
<evidence type="ECO:0000256" key="2">
    <source>
        <dbReference type="ARBA" id="ARBA00022617"/>
    </source>
</evidence>
<evidence type="ECO:0000256" key="6">
    <source>
        <dbReference type="ARBA" id="ARBA00023033"/>
    </source>
</evidence>
<dbReference type="PANTHER" id="PTHR24286">
    <property type="entry name" value="CYTOCHROME P450 26"/>
    <property type="match status" value="1"/>
</dbReference>
<organism evidence="9 10">
    <name type="scientific">Phormidesmis priestleyi Ana</name>
    <dbReference type="NCBI Taxonomy" id="1666911"/>
    <lineage>
        <taxon>Bacteria</taxon>
        <taxon>Bacillati</taxon>
        <taxon>Cyanobacteriota</taxon>
        <taxon>Cyanophyceae</taxon>
        <taxon>Leptolyngbyales</taxon>
        <taxon>Leptolyngbyaceae</taxon>
        <taxon>Phormidesmis</taxon>
    </lineage>
</organism>
<dbReference type="GO" id="GO:0016125">
    <property type="term" value="P:sterol metabolic process"/>
    <property type="evidence" value="ECO:0007669"/>
    <property type="project" value="TreeGrafter"/>
</dbReference>
<dbReference type="Pfam" id="PF00067">
    <property type="entry name" value="p450"/>
    <property type="match status" value="1"/>
</dbReference>
<evidence type="ECO:0000256" key="8">
    <source>
        <dbReference type="RuleBase" id="RU000461"/>
    </source>
</evidence>
<dbReference type="GO" id="GO:0016705">
    <property type="term" value="F:oxidoreductase activity, acting on paired donors, with incorporation or reduction of molecular oxygen"/>
    <property type="evidence" value="ECO:0007669"/>
    <property type="project" value="InterPro"/>
</dbReference>
<evidence type="ECO:0000313" key="10">
    <source>
        <dbReference type="Proteomes" id="UP000050465"/>
    </source>
</evidence>
<comment type="cofactor">
    <cofactor evidence="7">
        <name>heme</name>
        <dbReference type="ChEBI" id="CHEBI:30413"/>
    </cofactor>
</comment>
<comment type="similarity">
    <text evidence="1 8">Belongs to the cytochrome P450 family.</text>
</comment>
<dbReference type="PROSITE" id="PS00086">
    <property type="entry name" value="CYTOCHROME_P450"/>
    <property type="match status" value="1"/>
</dbReference>
<dbReference type="PRINTS" id="PR00463">
    <property type="entry name" value="EP450I"/>
</dbReference>
<dbReference type="GO" id="GO:0005506">
    <property type="term" value="F:iron ion binding"/>
    <property type="evidence" value="ECO:0007669"/>
    <property type="project" value="InterPro"/>
</dbReference>
<evidence type="ECO:0000256" key="3">
    <source>
        <dbReference type="ARBA" id="ARBA00022723"/>
    </source>
</evidence>
<name>A0A0P8DFR4_9CYAN</name>
<sequence>MPAPKTAPSTLPLPPGRLGLPWIGETLSFLRDPNFATKRQAQYGSLFKSRIIGQPTVFFCGPEANAFLLSSHADCFSWRDGWPGTFQELLGESLFLQEGETHLRNRRLLMPAFHGKALASYFSTMVALSDSYLARWEKKQQLTWFLEFKKFTFEVASVLLVGSAPGHDETDNTIGTAESAETEAQIAQLASWFADLTNGLFTLPIRWGPTTYRKALRGRDRLLSYIEQEITKRRQLLARLQTDPTAALPTDVLTLLLQTEDDEGNRLSEAEIKVQTLLMLFAGHETTTSMLTSLVMSLAQNPDVLAKARAEQQAFPAESALTFEQIQQMPYLDQILKEVERQYPPVGGGFRRVIKPFNFNGYHVPAGWLALYRIDAAHKDERCYTNPSDFDPDRFSPERAEQKRYDYSLVGFGGGPRVCLGMAFAKLEMKIMAAQLLRRYHWQLDADQDLTMNPVPSLRPADGLKVRFSKLSFTA</sequence>
<dbReference type="EMBL" id="LJZR01000013">
    <property type="protein sequence ID" value="KPQ35236.1"/>
    <property type="molecule type" value="Genomic_DNA"/>
</dbReference>
<comment type="caution">
    <text evidence="9">The sequence shown here is derived from an EMBL/GenBank/DDBJ whole genome shotgun (WGS) entry which is preliminary data.</text>
</comment>
<keyword evidence="3 7" id="KW-0479">Metal-binding</keyword>
<feature type="binding site" description="axial binding residue" evidence="7">
    <location>
        <position position="419"/>
    </location>
    <ligand>
        <name>heme</name>
        <dbReference type="ChEBI" id="CHEBI:30413"/>
    </ligand>
    <ligandPart>
        <name>Fe</name>
        <dbReference type="ChEBI" id="CHEBI:18248"/>
    </ligandPart>
</feature>
<dbReference type="STRING" id="1666911.HLUCCA11_11125"/>
<dbReference type="SUPFAM" id="SSF48264">
    <property type="entry name" value="Cytochrome P450"/>
    <property type="match status" value="1"/>
</dbReference>
<keyword evidence="2 7" id="KW-0349">Heme</keyword>
<keyword evidence="5 7" id="KW-0408">Iron</keyword>
<gene>
    <name evidence="9" type="ORF">HLUCCA11_11125</name>
</gene>
<evidence type="ECO:0000256" key="7">
    <source>
        <dbReference type="PIRSR" id="PIRSR602401-1"/>
    </source>
</evidence>
<dbReference type="PRINTS" id="PR00385">
    <property type="entry name" value="P450"/>
</dbReference>
<dbReference type="InterPro" id="IPR001128">
    <property type="entry name" value="Cyt_P450"/>
</dbReference>